<protein>
    <submittedName>
        <fullName evidence="6">Swi SNF matrix associated, actin dependent regulator of chromatin</fullName>
    </submittedName>
</protein>
<dbReference type="GO" id="GO:0004386">
    <property type="term" value="F:helicase activity"/>
    <property type="evidence" value="ECO:0007669"/>
    <property type="project" value="UniProtKB-KW"/>
</dbReference>
<dbReference type="Gene3D" id="3.40.50.10810">
    <property type="entry name" value="Tandem AAA-ATPase domain"/>
    <property type="match status" value="1"/>
</dbReference>
<evidence type="ECO:0000313" key="7">
    <source>
        <dbReference type="Proteomes" id="UP001163046"/>
    </source>
</evidence>
<evidence type="ECO:0000256" key="4">
    <source>
        <dbReference type="ARBA" id="ARBA00022840"/>
    </source>
</evidence>
<dbReference type="GO" id="GO:0031297">
    <property type="term" value="P:replication fork processing"/>
    <property type="evidence" value="ECO:0007669"/>
    <property type="project" value="TreeGrafter"/>
</dbReference>
<reference evidence="6" key="1">
    <citation type="submission" date="2023-01" db="EMBL/GenBank/DDBJ databases">
        <title>Genome assembly of the deep-sea coral Lophelia pertusa.</title>
        <authorList>
            <person name="Herrera S."/>
            <person name="Cordes E."/>
        </authorList>
    </citation>
    <scope>NUCLEOTIDE SEQUENCE</scope>
    <source>
        <strain evidence="6">USNM1676648</strain>
        <tissue evidence="6">Polyp</tissue>
    </source>
</reference>
<dbReference type="AlphaFoldDB" id="A0A9W9ZXY4"/>
<dbReference type="GO" id="GO:0006281">
    <property type="term" value="P:DNA repair"/>
    <property type="evidence" value="ECO:0007669"/>
    <property type="project" value="TreeGrafter"/>
</dbReference>
<evidence type="ECO:0000259" key="5">
    <source>
        <dbReference type="Pfam" id="PF00176"/>
    </source>
</evidence>
<dbReference type="OrthoDB" id="2801544at2759"/>
<keyword evidence="7" id="KW-1185">Reference proteome</keyword>
<dbReference type="Pfam" id="PF00176">
    <property type="entry name" value="SNF2-rel_dom"/>
    <property type="match status" value="1"/>
</dbReference>
<feature type="domain" description="SNF2 N-terminal" evidence="5">
    <location>
        <begin position="5"/>
        <end position="52"/>
    </location>
</feature>
<keyword evidence="4" id="KW-0067">ATP-binding</keyword>
<dbReference type="SUPFAM" id="SSF52540">
    <property type="entry name" value="P-loop containing nucleoside triphosphate hydrolases"/>
    <property type="match status" value="1"/>
</dbReference>
<dbReference type="GO" id="GO:0004520">
    <property type="term" value="F:DNA endonuclease activity"/>
    <property type="evidence" value="ECO:0007669"/>
    <property type="project" value="TreeGrafter"/>
</dbReference>
<name>A0A9W9ZXY4_9CNID</name>
<keyword evidence="1" id="KW-0547">Nucleotide-binding</keyword>
<keyword evidence="2" id="KW-0378">Hydrolase</keyword>
<keyword evidence="3" id="KW-0347">Helicase</keyword>
<evidence type="ECO:0000313" key="6">
    <source>
        <dbReference type="EMBL" id="KAJ7389515.1"/>
    </source>
</evidence>
<sequence length="154" mass="18091">MFDRDEMGLGKTLQAISIAYYYRDVWPLLIVAPSSVKFSWIDEIEKWLPDVEPHNLNLIRSGSDIRHMFMIRRLKKEVLTQLPPKRRQKVIFDISESGTSQYKKELEQTMKDFKKCSAILRGDAEDPSIKSPMFEMNRLSNQLYRYTGLVKVLC</sequence>
<dbReference type="PANTHER" id="PTHR45766">
    <property type="entry name" value="DNA ANNEALING HELICASE AND ENDONUCLEASE ZRANB3 FAMILY MEMBER"/>
    <property type="match status" value="1"/>
</dbReference>
<accession>A0A9W9ZXY4</accession>
<dbReference type="InterPro" id="IPR027417">
    <property type="entry name" value="P-loop_NTPase"/>
</dbReference>
<dbReference type="GO" id="GO:0005524">
    <property type="term" value="F:ATP binding"/>
    <property type="evidence" value="ECO:0007669"/>
    <property type="project" value="UniProtKB-KW"/>
</dbReference>
<dbReference type="Proteomes" id="UP001163046">
    <property type="component" value="Unassembled WGS sequence"/>
</dbReference>
<evidence type="ECO:0000256" key="3">
    <source>
        <dbReference type="ARBA" id="ARBA00022806"/>
    </source>
</evidence>
<dbReference type="GO" id="GO:0043596">
    <property type="term" value="C:nuclear replication fork"/>
    <property type="evidence" value="ECO:0007669"/>
    <property type="project" value="TreeGrafter"/>
</dbReference>
<proteinExistence type="predicted"/>
<evidence type="ECO:0000256" key="2">
    <source>
        <dbReference type="ARBA" id="ARBA00022801"/>
    </source>
</evidence>
<dbReference type="PANTHER" id="PTHR45766:SF3">
    <property type="entry name" value="DNA ANNEALING HELICASE AND ENDONUCLEASE ZRANB3"/>
    <property type="match status" value="1"/>
</dbReference>
<evidence type="ECO:0000256" key="1">
    <source>
        <dbReference type="ARBA" id="ARBA00022741"/>
    </source>
</evidence>
<dbReference type="EMBL" id="MU825430">
    <property type="protein sequence ID" value="KAJ7389515.1"/>
    <property type="molecule type" value="Genomic_DNA"/>
</dbReference>
<dbReference type="GO" id="GO:0016787">
    <property type="term" value="F:hydrolase activity"/>
    <property type="evidence" value="ECO:0007669"/>
    <property type="project" value="UniProtKB-KW"/>
</dbReference>
<comment type="caution">
    <text evidence="6">The sequence shown here is derived from an EMBL/GenBank/DDBJ whole genome shotgun (WGS) entry which is preliminary data.</text>
</comment>
<dbReference type="InterPro" id="IPR000330">
    <property type="entry name" value="SNF2_N"/>
</dbReference>
<dbReference type="InterPro" id="IPR038718">
    <property type="entry name" value="SNF2-like_sf"/>
</dbReference>
<gene>
    <name evidence="6" type="primary">ZRANB3_1</name>
    <name evidence="6" type="ORF">OS493_030900</name>
</gene>
<organism evidence="6 7">
    <name type="scientific">Desmophyllum pertusum</name>
    <dbReference type="NCBI Taxonomy" id="174260"/>
    <lineage>
        <taxon>Eukaryota</taxon>
        <taxon>Metazoa</taxon>
        <taxon>Cnidaria</taxon>
        <taxon>Anthozoa</taxon>
        <taxon>Hexacorallia</taxon>
        <taxon>Scleractinia</taxon>
        <taxon>Caryophylliina</taxon>
        <taxon>Caryophylliidae</taxon>
        <taxon>Desmophyllum</taxon>
    </lineage>
</organism>